<gene>
    <name evidence="9" type="ORF">TRL7639_00638</name>
</gene>
<evidence type="ECO:0000256" key="8">
    <source>
        <dbReference type="RuleBase" id="RU363041"/>
    </source>
</evidence>
<dbReference type="Pfam" id="PF01925">
    <property type="entry name" value="TauE"/>
    <property type="match status" value="1"/>
</dbReference>
<dbReference type="RefSeq" id="WP_085794329.1">
    <property type="nucleotide sequence ID" value="NZ_FWFO01000001.1"/>
</dbReference>
<keyword evidence="10" id="KW-1185">Reference proteome</keyword>
<evidence type="ECO:0000313" key="9">
    <source>
        <dbReference type="EMBL" id="SLN22101.1"/>
    </source>
</evidence>
<dbReference type="AlphaFoldDB" id="A0A1Y5RQP5"/>
<comment type="subcellular location">
    <subcellularLocation>
        <location evidence="1 8">Cell membrane</location>
        <topology evidence="1 8">Multi-pass membrane protein</topology>
    </subcellularLocation>
</comment>
<feature type="transmembrane region" description="Helical" evidence="8">
    <location>
        <begin position="82"/>
        <end position="101"/>
    </location>
</feature>
<sequence>MTTLFSILSPFEWALAFGVLFIAGLIKGMVGFAMPMISIAGLSMVLPPDWALAGLIIPTLVTNGMQALGQGARAAVTSVKRFRVFLIVGLIFLLISSQLVTRVDADTFLLMIAIPVALFAVMQLLGLRFSLSAPSPRIEAATGAVAGFVGGMAGVWGPPTVAYLTALNTPKADQMRVQGVIYGLGAVALVGAHLASGILRGETVIFSLALVVPGVLGMWAGGQLQDRIDQAAFRRITLIVLLVAALNLLRRALMG</sequence>
<dbReference type="InterPro" id="IPR002781">
    <property type="entry name" value="TM_pro_TauE-like"/>
</dbReference>
<proteinExistence type="inferred from homology"/>
<dbReference type="PANTHER" id="PTHR30269:SF32">
    <property type="entry name" value="MEMBRANE TRANSPORTER PROTEIN-RELATED"/>
    <property type="match status" value="1"/>
</dbReference>
<reference evidence="9 10" key="1">
    <citation type="submission" date="2017-03" db="EMBL/GenBank/DDBJ databases">
        <authorList>
            <person name="Afonso C.L."/>
            <person name="Miller P.J."/>
            <person name="Scott M.A."/>
            <person name="Spackman E."/>
            <person name="Goraichik I."/>
            <person name="Dimitrov K.M."/>
            <person name="Suarez D.L."/>
            <person name="Swayne D.E."/>
        </authorList>
    </citation>
    <scope>NUCLEOTIDE SEQUENCE [LARGE SCALE GENOMIC DNA]</scope>
    <source>
        <strain evidence="9 10">CECT 7639</strain>
    </source>
</reference>
<evidence type="ECO:0000256" key="2">
    <source>
        <dbReference type="ARBA" id="ARBA00009142"/>
    </source>
</evidence>
<evidence type="ECO:0000256" key="5">
    <source>
        <dbReference type="ARBA" id="ARBA00022692"/>
    </source>
</evidence>
<keyword evidence="3" id="KW-0813">Transport</keyword>
<feature type="transmembrane region" description="Helical" evidence="8">
    <location>
        <begin position="232"/>
        <end position="249"/>
    </location>
</feature>
<feature type="transmembrane region" description="Helical" evidence="8">
    <location>
        <begin position="138"/>
        <end position="157"/>
    </location>
</feature>
<feature type="transmembrane region" description="Helical" evidence="8">
    <location>
        <begin position="107"/>
        <end position="126"/>
    </location>
</feature>
<feature type="transmembrane region" description="Helical" evidence="8">
    <location>
        <begin position="12"/>
        <end position="33"/>
    </location>
</feature>
<evidence type="ECO:0000256" key="7">
    <source>
        <dbReference type="ARBA" id="ARBA00023136"/>
    </source>
</evidence>
<accession>A0A1Y5RQP5</accession>
<dbReference type="InterPro" id="IPR052017">
    <property type="entry name" value="TSUP"/>
</dbReference>
<keyword evidence="7 8" id="KW-0472">Membrane</keyword>
<feature type="transmembrane region" description="Helical" evidence="8">
    <location>
        <begin position="203"/>
        <end position="220"/>
    </location>
</feature>
<feature type="transmembrane region" description="Helical" evidence="8">
    <location>
        <begin position="177"/>
        <end position="196"/>
    </location>
</feature>
<evidence type="ECO:0000256" key="6">
    <source>
        <dbReference type="ARBA" id="ARBA00022989"/>
    </source>
</evidence>
<evidence type="ECO:0000313" key="10">
    <source>
        <dbReference type="Proteomes" id="UP000193077"/>
    </source>
</evidence>
<dbReference type="Proteomes" id="UP000193077">
    <property type="component" value="Unassembled WGS sequence"/>
</dbReference>
<dbReference type="OrthoDB" id="9800873at2"/>
<dbReference type="GO" id="GO:0005886">
    <property type="term" value="C:plasma membrane"/>
    <property type="evidence" value="ECO:0007669"/>
    <property type="project" value="UniProtKB-SubCell"/>
</dbReference>
<dbReference type="PANTHER" id="PTHR30269">
    <property type="entry name" value="TRANSMEMBRANE PROTEIN YFCA"/>
    <property type="match status" value="1"/>
</dbReference>
<protein>
    <recommendedName>
        <fullName evidence="8">Probable membrane transporter protein</fullName>
    </recommendedName>
</protein>
<name>A0A1Y5RQP5_9RHOB</name>
<keyword evidence="5 8" id="KW-0812">Transmembrane</keyword>
<evidence type="ECO:0000256" key="4">
    <source>
        <dbReference type="ARBA" id="ARBA00022475"/>
    </source>
</evidence>
<comment type="similarity">
    <text evidence="2 8">Belongs to the 4-toluene sulfonate uptake permease (TSUP) (TC 2.A.102) family.</text>
</comment>
<organism evidence="9 10">
    <name type="scientific">Falsiruegeria litorea R37</name>
    <dbReference type="NCBI Taxonomy" id="1200284"/>
    <lineage>
        <taxon>Bacteria</taxon>
        <taxon>Pseudomonadati</taxon>
        <taxon>Pseudomonadota</taxon>
        <taxon>Alphaproteobacteria</taxon>
        <taxon>Rhodobacterales</taxon>
        <taxon>Roseobacteraceae</taxon>
        <taxon>Falsiruegeria</taxon>
    </lineage>
</organism>
<keyword evidence="4 8" id="KW-1003">Cell membrane</keyword>
<keyword evidence="6 8" id="KW-1133">Transmembrane helix</keyword>
<dbReference type="EMBL" id="FWFO01000001">
    <property type="protein sequence ID" value="SLN22101.1"/>
    <property type="molecule type" value="Genomic_DNA"/>
</dbReference>
<feature type="transmembrane region" description="Helical" evidence="8">
    <location>
        <begin position="39"/>
        <end position="61"/>
    </location>
</feature>
<evidence type="ECO:0000256" key="3">
    <source>
        <dbReference type="ARBA" id="ARBA00022448"/>
    </source>
</evidence>
<evidence type="ECO:0000256" key="1">
    <source>
        <dbReference type="ARBA" id="ARBA00004651"/>
    </source>
</evidence>